<keyword evidence="2" id="KW-1003">Cell membrane</keyword>
<accession>A0ABN1U5B2</accession>
<protein>
    <submittedName>
        <fullName evidence="9">MFS transporter</fullName>
    </submittedName>
</protein>
<evidence type="ECO:0000259" key="8">
    <source>
        <dbReference type="PROSITE" id="PS50850"/>
    </source>
</evidence>
<feature type="transmembrane region" description="Helical" evidence="7">
    <location>
        <begin position="385"/>
        <end position="403"/>
    </location>
</feature>
<feature type="transmembrane region" description="Helical" evidence="7">
    <location>
        <begin position="355"/>
        <end position="379"/>
    </location>
</feature>
<feature type="domain" description="Major facilitator superfamily (MFS) profile" evidence="8">
    <location>
        <begin position="229"/>
        <end position="433"/>
    </location>
</feature>
<feature type="transmembrane region" description="Helical" evidence="7">
    <location>
        <begin position="232"/>
        <end position="255"/>
    </location>
</feature>
<proteinExistence type="predicted"/>
<reference evidence="9 10" key="1">
    <citation type="journal article" date="2019" name="Int. J. Syst. Evol. Microbiol.">
        <title>The Global Catalogue of Microorganisms (GCM) 10K type strain sequencing project: providing services to taxonomists for standard genome sequencing and annotation.</title>
        <authorList>
            <consortium name="The Broad Institute Genomics Platform"/>
            <consortium name="The Broad Institute Genome Sequencing Center for Infectious Disease"/>
            <person name="Wu L."/>
            <person name="Ma J."/>
        </authorList>
    </citation>
    <scope>NUCLEOTIDE SEQUENCE [LARGE SCALE GENOMIC DNA]</scope>
    <source>
        <strain evidence="9 10">JCM 13002</strain>
    </source>
</reference>
<dbReference type="SUPFAM" id="SSF103473">
    <property type="entry name" value="MFS general substrate transporter"/>
    <property type="match status" value="1"/>
</dbReference>
<dbReference type="PANTHER" id="PTHR23513">
    <property type="entry name" value="INTEGRAL MEMBRANE EFFLUX PROTEIN-RELATED"/>
    <property type="match status" value="1"/>
</dbReference>
<dbReference type="Proteomes" id="UP001499987">
    <property type="component" value="Unassembled WGS sequence"/>
</dbReference>
<keyword evidence="5 7" id="KW-0472">Membrane</keyword>
<feature type="compositionally biased region" description="Basic and acidic residues" evidence="6">
    <location>
        <begin position="410"/>
        <end position="419"/>
    </location>
</feature>
<comment type="caution">
    <text evidence="9">The sequence shown here is derived from an EMBL/GenBank/DDBJ whole genome shotgun (WGS) entry which is preliminary data.</text>
</comment>
<evidence type="ECO:0000313" key="10">
    <source>
        <dbReference type="Proteomes" id="UP001499987"/>
    </source>
</evidence>
<evidence type="ECO:0000313" key="9">
    <source>
        <dbReference type="EMBL" id="GAA1118115.1"/>
    </source>
</evidence>
<evidence type="ECO:0000256" key="1">
    <source>
        <dbReference type="ARBA" id="ARBA00004651"/>
    </source>
</evidence>
<dbReference type="EMBL" id="BAAALD010000107">
    <property type="protein sequence ID" value="GAA1118115.1"/>
    <property type="molecule type" value="Genomic_DNA"/>
</dbReference>
<feature type="region of interest" description="Disordered" evidence="6">
    <location>
        <begin position="410"/>
        <end position="433"/>
    </location>
</feature>
<feature type="transmembrane region" description="Helical" evidence="7">
    <location>
        <begin position="94"/>
        <end position="116"/>
    </location>
</feature>
<evidence type="ECO:0000256" key="6">
    <source>
        <dbReference type="SAM" id="MobiDB-lite"/>
    </source>
</evidence>
<dbReference type="Pfam" id="PF07690">
    <property type="entry name" value="MFS_1"/>
    <property type="match status" value="1"/>
</dbReference>
<keyword evidence="4 7" id="KW-1133">Transmembrane helix</keyword>
<evidence type="ECO:0000256" key="5">
    <source>
        <dbReference type="ARBA" id="ARBA00023136"/>
    </source>
</evidence>
<sequence length="433" mass="43812">MSTTAKRSTSLLLPVLAANAVSVAGTRLTAIAIPWLVLTTTGSATRTGLVAACELTPLVVSKALCGPVIDRLGSRRVSVCADLLSAAAVALVPLLHLAGMLSFPVLLVLVAVAGAARGPADTSKFTLGPDIADAAGLPLERVTGLVSATERTAMIIAPALAGAVIGAAGPANALLLDAASFVVCAVAVGLRAPKRHRPAAEPAGEAAAPEPYLAQLRGGWTFLTSDRMVRSLVAMVSVTNLVDAAYSAVLLPVWIHDHGYGALELGLIGTAFSVTAAGAALLAAAYGERVPRRAAFLVGFFLGGVPRFAAMALGAPLWCVIGVALVGGFGSGFINPVLSAVFVERIPRDLLGRVSSLAEAAAWAGMPLGGILAGSAIAAAGLAPVLVTAGAVYLVAVVVPGLLPQWSEMDRRDRPHDAVRPAPRQPQQTESGA</sequence>
<dbReference type="PANTHER" id="PTHR23513:SF6">
    <property type="entry name" value="MAJOR FACILITATOR SUPERFAMILY ASSOCIATED DOMAIN-CONTAINING PROTEIN"/>
    <property type="match status" value="1"/>
</dbReference>
<gene>
    <name evidence="9" type="ORF">GCM10009663_67650</name>
</gene>
<dbReference type="InterPro" id="IPR036259">
    <property type="entry name" value="MFS_trans_sf"/>
</dbReference>
<name>A0ABN1U5B2_9ACTN</name>
<organism evidence="9 10">
    <name type="scientific">Kitasatospora arboriphila</name>
    <dbReference type="NCBI Taxonomy" id="258052"/>
    <lineage>
        <taxon>Bacteria</taxon>
        <taxon>Bacillati</taxon>
        <taxon>Actinomycetota</taxon>
        <taxon>Actinomycetes</taxon>
        <taxon>Kitasatosporales</taxon>
        <taxon>Streptomycetaceae</taxon>
        <taxon>Kitasatospora</taxon>
    </lineage>
</organism>
<feature type="transmembrane region" description="Helical" evidence="7">
    <location>
        <begin position="294"/>
        <end position="314"/>
    </location>
</feature>
<feature type="transmembrane region" description="Helical" evidence="7">
    <location>
        <begin position="320"/>
        <end position="343"/>
    </location>
</feature>
<keyword evidence="3 7" id="KW-0812">Transmembrane</keyword>
<evidence type="ECO:0000256" key="4">
    <source>
        <dbReference type="ARBA" id="ARBA00022989"/>
    </source>
</evidence>
<evidence type="ECO:0000256" key="7">
    <source>
        <dbReference type="SAM" id="Phobius"/>
    </source>
</evidence>
<feature type="transmembrane region" description="Helical" evidence="7">
    <location>
        <begin position="267"/>
        <end position="287"/>
    </location>
</feature>
<evidence type="ECO:0000256" key="3">
    <source>
        <dbReference type="ARBA" id="ARBA00022692"/>
    </source>
</evidence>
<feature type="transmembrane region" description="Helical" evidence="7">
    <location>
        <begin position="12"/>
        <end position="37"/>
    </location>
</feature>
<evidence type="ECO:0000256" key="2">
    <source>
        <dbReference type="ARBA" id="ARBA00022475"/>
    </source>
</evidence>
<dbReference type="PROSITE" id="PS50850">
    <property type="entry name" value="MFS"/>
    <property type="match status" value="1"/>
</dbReference>
<comment type="subcellular location">
    <subcellularLocation>
        <location evidence="1">Cell membrane</location>
        <topology evidence="1">Multi-pass membrane protein</topology>
    </subcellularLocation>
</comment>
<dbReference type="RefSeq" id="WP_344627542.1">
    <property type="nucleotide sequence ID" value="NZ_BAAALD010000107.1"/>
</dbReference>
<keyword evidence="10" id="KW-1185">Reference proteome</keyword>
<dbReference type="Gene3D" id="1.20.1250.20">
    <property type="entry name" value="MFS general substrate transporter like domains"/>
    <property type="match status" value="1"/>
</dbReference>
<dbReference type="CDD" id="cd06173">
    <property type="entry name" value="MFS_MefA_like"/>
    <property type="match status" value="1"/>
</dbReference>
<dbReference type="InterPro" id="IPR020846">
    <property type="entry name" value="MFS_dom"/>
</dbReference>
<dbReference type="InterPro" id="IPR011701">
    <property type="entry name" value="MFS"/>
</dbReference>